<protein>
    <recommendedName>
        <fullName evidence="4">Lipoprotein</fullName>
    </recommendedName>
</protein>
<keyword evidence="3" id="KW-1185">Reference proteome</keyword>
<keyword evidence="1" id="KW-0732">Signal</keyword>
<dbReference type="OrthoDB" id="163809at2"/>
<comment type="caution">
    <text evidence="2">The sequence shown here is derived from an EMBL/GenBank/DDBJ whole genome shotgun (WGS) entry which is preliminary data.</text>
</comment>
<evidence type="ECO:0000313" key="2">
    <source>
        <dbReference type="EMBL" id="RIH66321.1"/>
    </source>
</evidence>
<dbReference type="RefSeq" id="WP_119348908.1">
    <property type="nucleotide sequence ID" value="NZ_QWET01000003.1"/>
</dbReference>
<dbReference type="AlphaFoldDB" id="A0A399D6H3"/>
<reference evidence="2 3" key="1">
    <citation type="journal article" date="2015" name="Int. J. Syst. Evol. Microbiol.">
        <title>Mariniphaga sediminis sp. nov., isolated from coastal sediment.</title>
        <authorList>
            <person name="Wang F.Q."/>
            <person name="Shen Q.Y."/>
            <person name="Chen G.J."/>
            <person name="Du Z.J."/>
        </authorList>
    </citation>
    <scope>NUCLEOTIDE SEQUENCE [LARGE SCALE GENOMIC DNA]</scope>
    <source>
        <strain evidence="2 3">SY21</strain>
    </source>
</reference>
<evidence type="ECO:0000313" key="3">
    <source>
        <dbReference type="Proteomes" id="UP000266441"/>
    </source>
</evidence>
<feature type="chain" id="PRO_5017223529" description="Lipoprotein" evidence="1">
    <location>
        <begin position="23"/>
        <end position="132"/>
    </location>
</feature>
<dbReference type="EMBL" id="QWET01000003">
    <property type="protein sequence ID" value="RIH66321.1"/>
    <property type="molecule type" value="Genomic_DNA"/>
</dbReference>
<accession>A0A399D6H3</accession>
<evidence type="ECO:0000256" key="1">
    <source>
        <dbReference type="SAM" id="SignalP"/>
    </source>
</evidence>
<gene>
    <name evidence="2" type="ORF">D1164_05250</name>
</gene>
<dbReference type="Proteomes" id="UP000266441">
    <property type="component" value="Unassembled WGS sequence"/>
</dbReference>
<name>A0A399D6H3_9BACT</name>
<dbReference type="PROSITE" id="PS51257">
    <property type="entry name" value="PROKAR_LIPOPROTEIN"/>
    <property type="match status" value="1"/>
</dbReference>
<organism evidence="2 3">
    <name type="scientific">Mariniphaga sediminis</name>
    <dbReference type="NCBI Taxonomy" id="1628158"/>
    <lineage>
        <taxon>Bacteria</taxon>
        <taxon>Pseudomonadati</taxon>
        <taxon>Bacteroidota</taxon>
        <taxon>Bacteroidia</taxon>
        <taxon>Marinilabiliales</taxon>
        <taxon>Prolixibacteraceae</taxon>
        <taxon>Mariniphaga</taxon>
    </lineage>
</organism>
<evidence type="ECO:0008006" key="4">
    <source>
        <dbReference type="Google" id="ProtNLM"/>
    </source>
</evidence>
<sequence>MQKFYGLFTLLVLAFFACNEEALPGTFEWSKEQGFSFEENYYSPDSLMYFKITDIQDSRCPQGATCIWAGMVRVKLSVHTSVVDTLWLDTYNNQSDTIHDFAFQLMNVSPYPELEKEIEKEDYRVSLRIFRI</sequence>
<feature type="signal peptide" evidence="1">
    <location>
        <begin position="1"/>
        <end position="22"/>
    </location>
</feature>
<proteinExistence type="predicted"/>